<dbReference type="EMBL" id="JH992991">
    <property type="protein sequence ID" value="EKX47165.1"/>
    <property type="molecule type" value="Genomic_DNA"/>
</dbReference>
<dbReference type="InterPro" id="IPR011936">
    <property type="entry name" value="Myxo_disulph_rpt"/>
</dbReference>
<dbReference type="PANTHER" id="PTHR43399:SF5">
    <property type="entry name" value="PEPTIDASE S8 FAMILY WITH PROTEASE-ASSOCIATED DOMAIN"/>
    <property type="match status" value="1"/>
</dbReference>
<dbReference type="RefSeq" id="XP_005834145.1">
    <property type="nucleotide sequence ID" value="XM_005834088.1"/>
</dbReference>
<dbReference type="EnsemblProtists" id="EKX47165">
    <property type="protein sequence ID" value="EKX47165"/>
    <property type="gene ID" value="GUITHDRAFT_107075"/>
</dbReference>
<evidence type="ECO:0000259" key="10">
    <source>
        <dbReference type="Pfam" id="PF00082"/>
    </source>
</evidence>
<dbReference type="SUPFAM" id="SSF49785">
    <property type="entry name" value="Galactose-binding domain-like"/>
    <property type="match status" value="1"/>
</dbReference>
<evidence type="ECO:0000256" key="5">
    <source>
        <dbReference type="ARBA" id="ARBA00022825"/>
    </source>
</evidence>
<dbReference type="InterPro" id="IPR023828">
    <property type="entry name" value="Peptidase_S8_Ser-AS"/>
</dbReference>
<keyword evidence="5 7" id="KW-0720">Serine protease</keyword>
<evidence type="ECO:0000256" key="6">
    <source>
        <dbReference type="ARBA" id="ARBA00023157"/>
    </source>
</evidence>
<dbReference type="GO" id="GO:0004252">
    <property type="term" value="F:serine-type endopeptidase activity"/>
    <property type="evidence" value="ECO:0007669"/>
    <property type="project" value="UniProtKB-UniRule"/>
</dbReference>
<evidence type="ECO:0000313" key="12">
    <source>
        <dbReference type="EnsemblProtists" id="EKX47165"/>
    </source>
</evidence>
<protein>
    <recommendedName>
        <fullName evidence="10">Peptidase S8/S53 domain-containing protein</fullName>
    </recommendedName>
</protein>
<keyword evidence="3" id="KW-0677">Repeat</keyword>
<feature type="domain" description="Peptidase S8/S53" evidence="10">
    <location>
        <begin position="351"/>
        <end position="553"/>
    </location>
</feature>
<feature type="signal peptide" evidence="9">
    <location>
        <begin position="1"/>
        <end position="26"/>
    </location>
</feature>
<proteinExistence type="inferred from homology"/>
<feature type="compositionally biased region" description="Basic and acidic residues" evidence="8">
    <location>
        <begin position="194"/>
        <end position="205"/>
    </location>
</feature>
<keyword evidence="13" id="KW-1185">Reference proteome</keyword>
<dbReference type="InterPro" id="IPR008979">
    <property type="entry name" value="Galactose-bd-like_sf"/>
</dbReference>
<dbReference type="Gene3D" id="2.60.120.380">
    <property type="match status" value="1"/>
</dbReference>
<dbReference type="PROSITE" id="PS00138">
    <property type="entry name" value="SUBTILASE_SER"/>
    <property type="match status" value="1"/>
</dbReference>
<dbReference type="InterPro" id="IPR034058">
    <property type="entry name" value="TagA/B/C/D_pept_dom"/>
</dbReference>
<dbReference type="eggNOG" id="ENOG502S0KK">
    <property type="taxonomic scope" value="Eukaryota"/>
</dbReference>
<dbReference type="Gene3D" id="2.10.25.10">
    <property type="entry name" value="Laminin"/>
    <property type="match status" value="1"/>
</dbReference>
<feature type="active site" description="Charge relay system" evidence="7">
    <location>
        <position position="360"/>
    </location>
</feature>
<evidence type="ECO:0000256" key="1">
    <source>
        <dbReference type="ARBA" id="ARBA00022670"/>
    </source>
</evidence>
<dbReference type="CDD" id="cd04842">
    <property type="entry name" value="Peptidases_S8_Kp43_protease"/>
    <property type="match status" value="1"/>
</dbReference>
<evidence type="ECO:0000313" key="11">
    <source>
        <dbReference type="EMBL" id="EKX47165.1"/>
    </source>
</evidence>
<dbReference type="Gene3D" id="3.40.50.200">
    <property type="entry name" value="Peptidase S8/S53 domain"/>
    <property type="match status" value="2"/>
</dbReference>
<evidence type="ECO:0000256" key="2">
    <source>
        <dbReference type="ARBA" id="ARBA00022729"/>
    </source>
</evidence>
<feature type="region of interest" description="Disordered" evidence="8">
    <location>
        <begin position="184"/>
        <end position="241"/>
    </location>
</feature>
<dbReference type="KEGG" id="gtt:GUITHDRAFT_107075"/>
<feature type="active site" description="Charge relay system" evidence="7">
    <location>
        <position position="425"/>
    </location>
</feature>
<reference evidence="13" key="2">
    <citation type="submission" date="2012-11" db="EMBL/GenBank/DDBJ databases">
        <authorList>
            <person name="Kuo A."/>
            <person name="Curtis B.A."/>
            <person name="Tanifuji G."/>
            <person name="Burki F."/>
            <person name="Gruber A."/>
            <person name="Irimia M."/>
            <person name="Maruyama S."/>
            <person name="Arias M.C."/>
            <person name="Ball S.G."/>
            <person name="Gile G.H."/>
            <person name="Hirakawa Y."/>
            <person name="Hopkins J.F."/>
            <person name="Rensing S.A."/>
            <person name="Schmutz J."/>
            <person name="Symeonidi A."/>
            <person name="Elias M."/>
            <person name="Eveleigh R.J."/>
            <person name="Herman E.K."/>
            <person name="Klute M.J."/>
            <person name="Nakayama T."/>
            <person name="Obornik M."/>
            <person name="Reyes-Prieto A."/>
            <person name="Armbrust E.V."/>
            <person name="Aves S.J."/>
            <person name="Beiko R.G."/>
            <person name="Coutinho P."/>
            <person name="Dacks J.B."/>
            <person name="Durnford D.G."/>
            <person name="Fast N.M."/>
            <person name="Green B.R."/>
            <person name="Grisdale C."/>
            <person name="Hempe F."/>
            <person name="Henrissat B."/>
            <person name="Hoppner M.P."/>
            <person name="Ishida K.-I."/>
            <person name="Kim E."/>
            <person name="Koreny L."/>
            <person name="Kroth P.G."/>
            <person name="Liu Y."/>
            <person name="Malik S.-B."/>
            <person name="Maier U.G."/>
            <person name="McRose D."/>
            <person name="Mock T."/>
            <person name="Neilson J.A."/>
            <person name="Onodera N.T."/>
            <person name="Poole A.M."/>
            <person name="Pritham E.J."/>
            <person name="Richards T.A."/>
            <person name="Rocap G."/>
            <person name="Roy S.W."/>
            <person name="Sarai C."/>
            <person name="Schaack S."/>
            <person name="Shirato S."/>
            <person name="Slamovits C.H."/>
            <person name="Spencer D.F."/>
            <person name="Suzuki S."/>
            <person name="Worden A.Z."/>
            <person name="Zauner S."/>
            <person name="Barry K."/>
            <person name="Bell C."/>
            <person name="Bharti A.K."/>
            <person name="Crow J.A."/>
            <person name="Grimwood J."/>
            <person name="Kramer R."/>
            <person name="Lindquist E."/>
            <person name="Lucas S."/>
            <person name="Salamov A."/>
            <person name="McFadden G.I."/>
            <person name="Lane C.E."/>
            <person name="Keeling P.J."/>
            <person name="Gray M.W."/>
            <person name="Grigoriev I.V."/>
            <person name="Archibald J.M."/>
        </authorList>
    </citation>
    <scope>NUCLEOTIDE SEQUENCE</scope>
    <source>
        <strain evidence="13">CCMP2712</strain>
    </source>
</reference>
<dbReference type="NCBIfam" id="TIGR02232">
    <property type="entry name" value="myxo_disulf_rpt"/>
    <property type="match status" value="3"/>
</dbReference>
<name>L1JGE3_GUITC</name>
<comment type="similarity">
    <text evidence="7">Belongs to the peptidase S8 family.</text>
</comment>
<evidence type="ECO:0000313" key="13">
    <source>
        <dbReference type="Proteomes" id="UP000011087"/>
    </source>
</evidence>
<dbReference type="PaxDb" id="55529-EKX47165"/>
<dbReference type="PROSITE" id="PS00137">
    <property type="entry name" value="SUBTILASE_HIS"/>
    <property type="match status" value="1"/>
</dbReference>
<keyword evidence="6" id="KW-1015">Disulfide bond</keyword>
<feature type="chain" id="PRO_5008771298" description="Peptidase S8/S53 domain-containing protein" evidence="9">
    <location>
        <begin position="27"/>
        <end position="2268"/>
    </location>
</feature>
<feature type="domain" description="Peptidase S8/S53" evidence="10">
    <location>
        <begin position="1076"/>
        <end position="1184"/>
    </location>
</feature>
<accession>L1JGE3</accession>
<dbReference type="InterPro" id="IPR022398">
    <property type="entry name" value="Peptidase_S8_His-AS"/>
</dbReference>
<keyword evidence="1 7" id="KW-0645">Protease</keyword>
<evidence type="ECO:0000256" key="3">
    <source>
        <dbReference type="ARBA" id="ARBA00022737"/>
    </source>
</evidence>
<dbReference type="OrthoDB" id="10256524at2759"/>
<dbReference type="HOGENOM" id="CLU_231005_0_0_1"/>
<dbReference type="Proteomes" id="UP000011087">
    <property type="component" value="Unassembled WGS sequence"/>
</dbReference>
<organism evidence="11">
    <name type="scientific">Guillardia theta (strain CCMP2712)</name>
    <name type="common">Cryptophyte</name>
    <dbReference type="NCBI Taxonomy" id="905079"/>
    <lineage>
        <taxon>Eukaryota</taxon>
        <taxon>Cryptophyceae</taxon>
        <taxon>Pyrenomonadales</taxon>
        <taxon>Geminigeraceae</taxon>
        <taxon>Guillardia</taxon>
    </lineage>
</organism>
<dbReference type="STRING" id="905079.L1JGE3"/>
<feature type="compositionally biased region" description="Polar residues" evidence="8">
    <location>
        <begin position="184"/>
        <end position="193"/>
    </location>
</feature>
<evidence type="ECO:0000256" key="7">
    <source>
        <dbReference type="PROSITE-ProRule" id="PRU01240"/>
    </source>
</evidence>
<dbReference type="InterPro" id="IPR051048">
    <property type="entry name" value="Peptidase_S8/S53_subtilisin"/>
</dbReference>
<evidence type="ECO:0000256" key="9">
    <source>
        <dbReference type="SAM" id="SignalP"/>
    </source>
</evidence>
<evidence type="ECO:0000256" key="4">
    <source>
        <dbReference type="ARBA" id="ARBA00022801"/>
    </source>
</evidence>
<dbReference type="InterPro" id="IPR000209">
    <property type="entry name" value="Peptidase_S8/S53_dom"/>
</dbReference>
<sequence length="2268" mass="250473">MGGMAANMLLLAAMALLLSSAPCCDARVSKEEFEHGFRHGERRSVVAKNLPGRPLMIHNPETLLLHHTEDRAHAKLKTRFRQDSTIAQQQIVFEESSKSHYLVRVKYPAPPDMLSQLRATSGDKFVQYIPYDTYVVAMEPSRKLRVASMKHVETIYHLPSSMKIANDLQDYMSLAMRSLSAKQPETVINSNPQHPEKRGTLDNSHKKDKGNQGNSKSQTKQDKYGQDKYGQDKEKGAPAGPDESVFLEAAISVHPDQMSLTNMLQLLENAFSTRSGKIAQVWAKTSSKLTIETNAQNVGKVVEHLANQASVKWMEKRSEYRTLNKYSSLIVQGTYQWQPTKTKLEQLGLNGTGQIVGIADTGIDFDSCFFYDSKVQVSVCEDCYFYGYSCSSMCPAQPSHRKILSYNSYPPPPPYPQPYDSYHGHGTHVSGIVAGAAGPNHTLATQYNGSAPGAKIVFDDVSNFEPYLNYLPWDLSSSIYPHAYNNGARIHSNSWGGYSYGYDFQCMETDSFMYDHDDFLVVFAAGNSGPYHFSIGSPGNAKNILSVGSSLNSRESYVAHGYGTYFNLSMLLSDGSDERLVDILPASFGAPLTPDTEPINAPLVGQYFYRWCYPYDPWCMDIQTLLCLPYPDSNSSCAKPTSSNAEISTSLSDVHTVENLGNVQSSIRLQDYRSCYVDPWMSTTTCSFSMYVNRTSGGDVDLMIQVPLSYWMGSNSVTNVKGITVAGDYVPMDFSVLGSQSCGQSISTTYRIPSQVSGTIQIVVQYDQSMRYWYPCMWSGVTFTMISHAATSWDILYDSSIFQMYNYYYYYYYYYPQMFIDLKIDFDFCVFGENAKNRTYLTGGSVAFAHSYDLSFSQFVFNNEYEAYPVFMAGKKVQDNGINGYTIYIKSHHMETSHDQQSRVTLYENNSITYSVVSPVTDGDDSFSLSVRQWYSLYSGSININQTVTLTGFSNPLSDYFRGFFKGNMVASPFMGYCDEVLMAWNAQNMGASALILYEPSIQYPAPLLKGTGGPNEMLKDQITIPVAGISGLDAFNLTTGWFQQTCAPGFSYLCLYSMQLAKLPLVSNVRSGQEYKHTDLSIFSSRGPTFDLRNKPDIVAPGQNIFSASSDGIRNSFQCANSVGLNKSCILEMSGTSMATPATAGAAAIVRQYFEEGYHVTGSPSGADGVNPSSALVKAMIIQSGKPLRHAYQYGSKMVRNGLWGYLQIYGGSGVAWQESTASPSAEQGYGLLDLSSVLWFGADSDFVLKTYDRVQLSQGQVVKKCFSVSGGSQFRVTLVWTDPPGSTYASKALISDLDLVLIDGSGNTLYGNNRSGSDMDRTNNVEQITLPQAPAGTYSVYVSAYDLPQGSQNFALVVTGAITAEPDCSSSPSCPNSCSGHGTCRAPICDCDAGYFSIDCSQSPKCGDGILTAPEQCDDGNSVSGDGCSSTCQVEQGWECDQELWPQDKSSCFKCACGCERYYEESGVVNGSSSVYYNYNMYNYNMYYGPMYYPGYYYWGPQCVYDIEPTGLTSLQVSFPDMQSNAYLNIEIYTCANSDCSQWNYNGWISGSYMNLWLPDAQMYNSAFRANVSKVRVASYSPFLLKYGPIVYDVCGDGIQEGLEACDDGNLVDGDGCSSTCKKECTAAHCCHFDLSPHDVFAKRYENEVAPGATCASFSISDSNNGMGEIEMAVIPTLLLPTVCAQSEVDSSSSTSMKFNGSSTASQYNSATGTIMGHWSLLYPSSLSNGMQNMDDGNWLLPDFGFDFCLEGKNVRNRTYISSNSYITFYNGFSFYSGLSASWPPTPTMFVGGSETSAQLVLTKRVYEAGMRGFLVRFEGTASTSGQLGSPNIIWEATFFEDNRIRVSVGLMANSYGLSLLSDGNGKVLLPLTFKQKSAELLHLKNFCTMYKQQVACDRLEMSSQEEIQVLPNEFQVFRGRSLTLNYFSTVNNRTSSPFPFELSWGGKSKPICGNGLRDWTFSMLTAVNCTSTTSYWYSSTINNGMGGVYYQNYWMSSCQVPLWPLINSSGPMYLLVDMDSTSLYGGSIMNVTLNGVSIPFSSPYQMSPTCGMKVPIVLTEVPPNVEGPKFSLQINVMYPNCWYCSNTPSCYYINAEAFLAAPYVFEQCDDGNQVDGDGCSSTCTIEPGASCDSSFSIGSLQRGPDVCLGKYGKQMPGGCSNWMAMLNSSTYPFLWGEDPSYRNCSLPYTWEEIVIPALKNCSVQYKMGGLGLLMTDQFQVWICVKDHPCALSASNPYFCFVYDEMNAKFIPWGSNSKLELFQLVK</sequence>
<evidence type="ECO:0000256" key="8">
    <source>
        <dbReference type="SAM" id="MobiDB-lite"/>
    </source>
</evidence>
<feature type="active site" description="Charge relay system" evidence="7">
    <location>
        <position position="1138"/>
    </location>
</feature>
<dbReference type="PROSITE" id="PS51892">
    <property type="entry name" value="SUBTILASE"/>
    <property type="match status" value="1"/>
</dbReference>
<keyword evidence="2 9" id="KW-0732">Signal</keyword>
<dbReference type="InterPro" id="IPR036852">
    <property type="entry name" value="Peptidase_S8/S53_dom_sf"/>
</dbReference>
<keyword evidence="4 7" id="KW-0378">Hydrolase</keyword>
<dbReference type="PANTHER" id="PTHR43399">
    <property type="entry name" value="SUBTILISIN-RELATED"/>
    <property type="match status" value="1"/>
</dbReference>
<dbReference type="Pfam" id="PF00082">
    <property type="entry name" value="Peptidase_S8"/>
    <property type="match status" value="2"/>
</dbReference>
<reference evidence="12" key="3">
    <citation type="submission" date="2016-03" db="UniProtKB">
        <authorList>
            <consortium name="EnsemblProtists"/>
        </authorList>
    </citation>
    <scope>IDENTIFICATION</scope>
</reference>
<reference evidence="11 13" key="1">
    <citation type="journal article" date="2012" name="Nature">
        <title>Algal genomes reveal evolutionary mosaicism and the fate of nucleomorphs.</title>
        <authorList>
            <consortium name="DOE Joint Genome Institute"/>
            <person name="Curtis B.A."/>
            <person name="Tanifuji G."/>
            <person name="Burki F."/>
            <person name="Gruber A."/>
            <person name="Irimia M."/>
            <person name="Maruyama S."/>
            <person name="Arias M.C."/>
            <person name="Ball S.G."/>
            <person name="Gile G.H."/>
            <person name="Hirakawa Y."/>
            <person name="Hopkins J.F."/>
            <person name="Kuo A."/>
            <person name="Rensing S.A."/>
            <person name="Schmutz J."/>
            <person name="Symeonidi A."/>
            <person name="Elias M."/>
            <person name="Eveleigh R.J."/>
            <person name="Herman E.K."/>
            <person name="Klute M.J."/>
            <person name="Nakayama T."/>
            <person name="Obornik M."/>
            <person name="Reyes-Prieto A."/>
            <person name="Armbrust E.V."/>
            <person name="Aves S.J."/>
            <person name="Beiko R.G."/>
            <person name="Coutinho P."/>
            <person name="Dacks J.B."/>
            <person name="Durnford D.G."/>
            <person name="Fast N.M."/>
            <person name="Green B.R."/>
            <person name="Grisdale C.J."/>
            <person name="Hempel F."/>
            <person name="Henrissat B."/>
            <person name="Hoppner M.P."/>
            <person name="Ishida K."/>
            <person name="Kim E."/>
            <person name="Koreny L."/>
            <person name="Kroth P.G."/>
            <person name="Liu Y."/>
            <person name="Malik S.B."/>
            <person name="Maier U.G."/>
            <person name="McRose D."/>
            <person name="Mock T."/>
            <person name="Neilson J.A."/>
            <person name="Onodera N.T."/>
            <person name="Poole A.M."/>
            <person name="Pritham E.J."/>
            <person name="Richards T.A."/>
            <person name="Rocap G."/>
            <person name="Roy S.W."/>
            <person name="Sarai C."/>
            <person name="Schaack S."/>
            <person name="Shirato S."/>
            <person name="Slamovits C.H."/>
            <person name="Spencer D.F."/>
            <person name="Suzuki S."/>
            <person name="Worden A.Z."/>
            <person name="Zauner S."/>
            <person name="Barry K."/>
            <person name="Bell C."/>
            <person name="Bharti A.K."/>
            <person name="Crow J.A."/>
            <person name="Grimwood J."/>
            <person name="Kramer R."/>
            <person name="Lindquist E."/>
            <person name="Lucas S."/>
            <person name="Salamov A."/>
            <person name="McFadden G.I."/>
            <person name="Lane C.E."/>
            <person name="Keeling P.J."/>
            <person name="Gray M.W."/>
            <person name="Grigoriev I.V."/>
            <person name="Archibald J.M."/>
        </authorList>
    </citation>
    <scope>NUCLEOTIDE SEQUENCE</scope>
    <source>
        <strain evidence="11 13">CCMP2712</strain>
    </source>
</reference>
<dbReference type="Pfam" id="PF13948">
    <property type="entry name" value="DUF4215"/>
    <property type="match status" value="3"/>
</dbReference>
<dbReference type="GeneID" id="17303805"/>
<dbReference type="GO" id="GO:0006508">
    <property type="term" value="P:proteolysis"/>
    <property type="evidence" value="ECO:0007669"/>
    <property type="project" value="UniProtKB-KW"/>
</dbReference>
<gene>
    <name evidence="11" type="ORF">GUITHDRAFT_107075</name>
</gene>
<feature type="compositionally biased region" description="Basic and acidic residues" evidence="8">
    <location>
        <begin position="219"/>
        <end position="236"/>
    </location>
</feature>
<dbReference type="SUPFAM" id="SSF52743">
    <property type="entry name" value="Subtilisin-like"/>
    <property type="match status" value="1"/>
</dbReference>